<feature type="compositionally biased region" description="Low complexity" evidence="5">
    <location>
        <begin position="300"/>
        <end position="318"/>
    </location>
</feature>
<dbReference type="CDD" id="cd15760">
    <property type="entry name" value="FYVE_scVPS27p_like"/>
    <property type="match status" value="1"/>
</dbReference>
<keyword evidence="3" id="KW-0862">Zinc</keyword>
<dbReference type="InterPro" id="IPR013083">
    <property type="entry name" value="Znf_RING/FYVE/PHD"/>
</dbReference>
<evidence type="ECO:0000256" key="1">
    <source>
        <dbReference type="ARBA" id="ARBA00022723"/>
    </source>
</evidence>
<feature type="compositionally biased region" description="Low complexity" evidence="5">
    <location>
        <begin position="51"/>
        <end position="63"/>
    </location>
</feature>
<dbReference type="InterPro" id="IPR000306">
    <property type="entry name" value="Znf_FYVE"/>
</dbReference>
<keyword evidence="1" id="KW-0479">Metal-binding</keyword>
<dbReference type="OrthoDB" id="10018316at2759"/>
<organism evidence="7 8">
    <name type="scientific">Niveomyces insectorum RCEF 264</name>
    <dbReference type="NCBI Taxonomy" id="1081102"/>
    <lineage>
        <taxon>Eukaryota</taxon>
        <taxon>Fungi</taxon>
        <taxon>Dikarya</taxon>
        <taxon>Ascomycota</taxon>
        <taxon>Pezizomycotina</taxon>
        <taxon>Sordariomycetes</taxon>
        <taxon>Hypocreomycetidae</taxon>
        <taxon>Hypocreales</taxon>
        <taxon>Cordycipitaceae</taxon>
        <taxon>Niveomyces</taxon>
    </lineage>
</organism>
<feature type="region of interest" description="Disordered" evidence="5">
    <location>
        <begin position="51"/>
        <end position="96"/>
    </location>
</feature>
<dbReference type="SUPFAM" id="SSF57903">
    <property type="entry name" value="FYVE/PHD zinc finger"/>
    <property type="match status" value="1"/>
</dbReference>
<feature type="region of interest" description="Disordered" evidence="5">
    <location>
        <begin position="283"/>
        <end position="343"/>
    </location>
</feature>
<evidence type="ECO:0000256" key="5">
    <source>
        <dbReference type="SAM" id="MobiDB-lite"/>
    </source>
</evidence>
<reference evidence="7 8" key="1">
    <citation type="journal article" date="2016" name="Genome Biol. Evol.">
        <title>Divergent and convergent evolution of fungal pathogenicity.</title>
        <authorList>
            <person name="Shang Y."/>
            <person name="Xiao G."/>
            <person name="Zheng P."/>
            <person name="Cen K."/>
            <person name="Zhan S."/>
            <person name="Wang C."/>
        </authorList>
    </citation>
    <scope>NUCLEOTIDE SEQUENCE [LARGE SCALE GENOMIC DNA]</scope>
    <source>
        <strain evidence="7 8">RCEF 264</strain>
    </source>
</reference>
<evidence type="ECO:0000313" key="7">
    <source>
        <dbReference type="EMBL" id="OAA68051.1"/>
    </source>
</evidence>
<protein>
    <submittedName>
        <fullName evidence="7">Fyve domain containing protein</fullName>
    </submittedName>
</protein>
<evidence type="ECO:0000256" key="2">
    <source>
        <dbReference type="ARBA" id="ARBA00022771"/>
    </source>
</evidence>
<dbReference type="SMART" id="SM00064">
    <property type="entry name" value="FYVE"/>
    <property type="match status" value="1"/>
</dbReference>
<dbReference type="STRING" id="1081102.A0A167ZYY7"/>
<evidence type="ECO:0000256" key="4">
    <source>
        <dbReference type="PROSITE-ProRule" id="PRU00091"/>
    </source>
</evidence>
<dbReference type="PANTHER" id="PTHR39490">
    <property type="entry name" value="ARRESTIN DOMAIN-CONTAINING PROTEIN D"/>
    <property type="match status" value="1"/>
</dbReference>
<dbReference type="PANTHER" id="PTHR39490:SF8">
    <property type="entry name" value="ZINC FINGER FYVE DOMAIN-CONTAINING PROTEIN 21"/>
    <property type="match status" value="1"/>
</dbReference>
<comment type="caution">
    <text evidence="7">The sequence shown here is derived from an EMBL/GenBank/DDBJ whole genome shotgun (WGS) entry which is preliminary data.</text>
</comment>
<dbReference type="InterPro" id="IPR052113">
    <property type="entry name" value="FYVE-type_Zinc_Finger"/>
</dbReference>
<proteinExistence type="predicted"/>
<keyword evidence="2 4" id="KW-0863">Zinc-finger</keyword>
<dbReference type="GO" id="GO:0008270">
    <property type="term" value="F:zinc ion binding"/>
    <property type="evidence" value="ECO:0007669"/>
    <property type="project" value="UniProtKB-KW"/>
</dbReference>
<feature type="domain" description="FYVE-type" evidence="6">
    <location>
        <begin position="220"/>
        <end position="275"/>
    </location>
</feature>
<feature type="compositionally biased region" description="Polar residues" evidence="5">
    <location>
        <begin position="283"/>
        <end position="299"/>
    </location>
</feature>
<evidence type="ECO:0000259" key="6">
    <source>
        <dbReference type="PROSITE" id="PS50178"/>
    </source>
</evidence>
<keyword evidence="8" id="KW-1185">Reference proteome</keyword>
<feature type="compositionally biased region" description="Basic and acidic residues" evidence="5">
    <location>
        <begin position="110"/>
        <end position="119"/>
    </location>
</feature>
<dbReference type="PROSITE" id="PS50178">
    <property type="entry name" value="ZF_FYVE"/>
    <property type="match status" value="1"/>
</dbReference>
<feature type="compositionally biased region" description="Low complexity" evidence="5">
    <location>
        <begin position="121"/>
        <end position="131"/>
    </location>
</feature>
<dbReference type="AlphaFoldDB" id="A0A167ZYY7"/>
<name>A0A167ZYY7_9HYPO</name>
<dbReference type="InterPro" id="IPR011011">
    <property type="entry name" value="Znf_FYVE_PHD"/>
</dbReference>
<dbReference type="InterPro" id="IPR017455">
    <property type="entry name" value="Znf_FYVE-rel"/>
</dbReference>
<feature type="region of interest" description="Disordered" evidence="5">
    <location>
        <begin position="109"/>
        <end position="155"/>
    </location>
</feature>
<dbReference type="EMBL" id="AZHD01000001">
    <property type="protein sequence ID" value="OAA68051.1"/>
    <property type="molecule type" value="Genomic_DNA"/>
</dbReference>
<gene>
    <name evidence="7" type="ORF">SPI_00246</name>
</gene>
<feature type="compositionally biased region" description="Polar residues" evidence="5">
    <location>
        <begin position="64"/>
        <end position="73"/>
    </location>
</feature>
<evidence type="ECO:0000256" key="3">
    <source>
        <dbReference type="ARBA" id="ARBA00022833"/>
    </source>
</evidence>
<evidence type="ECO:0000313" key="8">
    <source>
        <dbReference type="Proteomes" id="UP000076874"/>
    </source>
</evidence>
<feature type="compositionally biased region" description="Acidic residues" evidence="5">
    <location>
        <begin position="132"/>
        <end position="145"/>
    </location>
</feature>
<dbReference type="Gene3D" id="3.30.40.10">
    <property type="entry name" value="Zinc/RING finger domain, C3HC4 (zinc finger)"/>
    <property type="match status" value="1"/>
</dbReference>
<dbReference type="Proteomes" id="UP000076874">
    <property type="component" value="Unassembled WGS sequence"/>
</dbReference>
<sequence length="359" mass="38777">MATDFVMPRMPTASRDAFYQQPQQQAFPQLPPYHQQYPYPTSDNHVAAAAAAAASTATAGTASNYGGRSNPQISPLSTSNNGSPNSPNSPKSVYHTRQVRPLYIPAVLRPTEHPSREVPKGAANGSGAAGNEGDDNGDANGSDDDASSRRSGLRSSGSFISLPGFGAFGIGRLSRRSTNDSGKCVDATWNLDLFPEVKRLPSRDHWKPDPEATMCDEPTCKKYFNYFTRRHHCRRCGNIFCDLHSAYEIPLDEKAKYNPRGAPSRSCAYCFREFKAWRSRTNSTDLSNVPSTTPTNNDGSNKASANNNINNSVNKRAATAPTSPVMALSGRPGAPGTPTVAKVPDVAQSVPGDWNWSTF</sequence>
<feature type="compositionally biased region" description="Low complexity" evidence="5">
    <location>
        <begin position="74"/>
        <end position="92"/>
    </location>
</feature>
<accession>A0A167ZYY7</accession>
<dbReference type="Pfam" id="PF01363">
    <property type="entry name" value="FYVE"/>
    <property type="match status" value="1"/>
</dbReference>